<keyword evidence="3" id="KW-0472">Membrane</keyword>
<evidence type="ECO:0000313" key="6">
    <source>
        <dbReference type="EMBL" id="NXI52976.1"/>
    </source>
</evidence>
<dbReference type="GO" id="GO:0005102">
    <property type="term" value="F:signaling receptor binding"/>
    <property type="evidence" value="ECO:0007669"/>
    <property type="project" value="TreeGrafter"/>
</dbReference>
<keyword evidence="7" id="KW-1185">Reference proteome</keyword>
<dbReference type="PANTHER" id="PTHR12080">
    <property type="entry name" value="SIGNALING LYMPHOCYTIC ACTIVATION MOLECULE"/>
    <property type="match status" value="1"/>
</dbReference>
<organism evidence="6 7">
    <name type="scientific">Chloroceryle aenea</name>
    <name type="common">American pygmy kingfisher</name>
    <dbReference type="NCBI Taxonomy" id="176938"/>
    <lineage>
        <taxon>Eukaryota</taxon>
        <taxon>Metazoa</taxon>
        <taxon>Chordata</taxon>
        <taxon>Craniata</taxon>
        <taxon>Vertebrata</taxon>
        <taxon>Euteleostomi</taxon>
        <taxon>Archelosauria</taxon>
        <taxon>Archosauria</taxon>
        <taxon>Dinosauria</taxon>
        <taxon>Saurischia</taxon>
        <taxon>Theropoda</taxon>
        <taxon>Coelurosauria</taxon>
        <taxon>Aves</taxon>
        <taxon>Neognathae</taxon>
        <taxon>Neoaves</taxon>
        <taxon>Telluraves</taxon>
        <taxon>Coraciimorphae</taxon>
        <taxon>Coraciiformes</taxon>
        <taxon>Cerylidae</taxon>
        <taxon>Chloroceryle</taxon>
    </lineage>
</organism>
<feature type="domain" description="Natural killer cell receptor 2B4 immunoglobulin" evidence="5">
    <location>
        <begin position="8"/>
        <end position="104"/>
    </location>
</feature>
<accession>A0A7K9TYR7</accession>
<dbReference type="InterPro" id="IPR013783">
    <property type="entry name" value="Ig-like_fold"/>
</dbReference>
<sequence>VAHIHCLEVFGIMGEEFAFPVNIDQKMDEIVWTKNKDKVVEWEGQNRPTYFTPLQNRGLLNTQNGCLIILNLEKNDTGTYMLEYMDAVKKTHVFHHTFMLSVLDPPSEPETSCNVSGDDLVLRCAADFQRPLTYVWKFSNNSVASQTQELFISKKNVDASEKVACFIQFSQTEKSSEISFTQC</sequence>
<dbReference type="InterPro" id="IPR024303">
    <property type="entry name" value="NK_rcpt_2B4_Ig_dom"/>
</dbReference>
<evidence type="ECO:0000256" key="2">
    <source>
        <dbReference type="ARBA" id="ARBA00022729"/>
    </source>
</evidence>
<dbReference type="Proteomes" id="UP000579406">
    <property type="component" value="Unassembled WGS sequence"/>
</dbReference>
<dbReference type="PANTHER" id="PTHR12080:SF55">
    <property type="entry name" value="LYMPHOCYTE FUNCTION-ASSOCIATED ANTIGEN 3"/>
    <property type="match status" value="1"/>
</dbReference>
<feature type="non-terminal residue" evidence="6">
    <location>
        <position position="1"/>
    </location>
</feature>
<proteinExistence type="predicted"/>
<gene>
    <name evidence="6" type="primary">Cd58</name>
    <name evidence="6" type="ORF">CHLAEN_R10346</name>
</gene>
<comment type="caution">
    <text evidence="6">The sequence shown here is derived from an EMBL/GenBank/DDBJ whole genome shotgun (WGS) entry which is preliminary data.</text>
</comment>
<name>A0A7K9TYR7_9AVES</name>
<dbReference type="AlphaFoldDB" id="A0A7K9TYR7"/>
<evidence type="ECO:0000313" key="7">
    <source>
        <dbReference type="Proteomes" id="UP000579406"/>
    </source>
</evidence>
<feature type="non-terminal residue" evidence="6">
    <location>
        <position position="183"/>
    </location>
</feature>
<dbReference type="OrthoDB" id="9427418at2759"/>
<comment type="subcellular location">
    <subcellularLocation>
        <location evidence="1">Membrane</location>
    </subcellularLocation>
</comment>
<dbReference type="SUPFAM" id="SSF48726">
    <property type="entry name" value="Immunoglobulin"/>
    <property type="match status" value="1"/>
</dbReference>
<dbReference type="Gene3D" id="2.60.40.10">
    <property type="entry name" value="Immunoglobulins"/>
    <property type="match status" value="1"/>
</dbReference>
<dbReference type="GO" id="GO:0009986">
    <property type="term" value="C:cell surface"/>
    <property type="evidence" value="ECO:0007669"/>
    <property type="project" value="TreeGrafter"/>
</dbReference>
<dbReference type="Pfam" id="PF11465">
    <property type="entry name" value="Receptor_2B4"/>
    <property type="match status" value="1"/>
</dbReference>
<evidence type="ECO:0000256" key="4">
    <source>
        <dbReference type="ARBA" id="ARBA00023180"/>
    </source>
</evidence>
<dbReference type="EMBL" id="VWZY01004661">
    <property type="protein sequence ID" value="NXI52976.1"/>
    <property type="molecule type" value="Genomic_DNA"/>
</dbReference>
<dbReference type="InterPro" id="IPR015631">
    <property type="entry name" value="CD2/SLAM_rcpt"/>
</dbReference>
<evidence type="ECO:0000256" key="1">
    <source>
        <dbReference type="ARBA" id="ARBA00004370"/>
    </source>
</evidence>
<keyword evidence="2" id="KW-0732">Signal</keyword>
<evidence type="ECO:0000256" key="3">
    <source>
        <dbReference type="ARBA" id="ARBA00023136"/>
    </source>
</evidence>
<reference evidence="6 7" key="1">
    <citation type="submission" date="2019-09" db="EMBL/GenBank/DDBJ databases">
        <title>Bird 10,000 Genomes (B10K) Project - Family phase.</title>
        <authorList>
            <person name="Zhang G."/>
        </authorList>
    </citation>
    <scope>NUCLEOTIDE SEQUENCE [LARGE SCALE GENOMIC DNA]</scope>
    <source>
        <strain evidence="6">B10K-DU-001-61</strain>
        <tissue evidence="6">Muscle</tissue>
    </source>
</reference>
<protein>
    <submittedName>
        <fullName evidence="6">LFA3 protein</fullName>
    </submittedName>
</protein>
<evidence type="ECO:0000259" key="5">
    <source>
        <dbReference type="Pfam" id="PF11465"/>
    </source>
</evidence>
<keyword evidence="4" id="KW-0325">Glycoprotein</keyword>
<dbReference type="InterPro" id="IPR036179">
    <property type="entry name" value="Ig-like_dom_sf"/>
</dbReference>
<dbReference type="GO" id="GO:0016020">
    <property type="term" value="C:membrane"/>
    <property type="evidence" value="ECO:0007669"/>
    <property type="project" value="UniProtKB-SubCell"/>
</dbReference>